<evidence type="ECO:0000256" key="1">
    <source>
        <dbReference type="SAM" id="MobiDB-lite"/>
    </source>
</evidence>
<dbReference type="Proteomes" id="UP000249334">
    <property type="component" value="Unassembled WGS sequence"/>
</dbReference>
<accession>A0ABX9CIW6</accession>
<comment type="caution">
    <text evidence="2">The sequence shown here is derived from an EMBL/GenBank/DDBJ whole genome shotgun (WGS) entry which is preliminary data.</text>
</comment>
<feature type="compositionally biased region" description="Basic and acidic residues" evidence="1">
    <location>
        <begin position="1"/>
        <end position="14"/>
    </location>
</feature>
<dbReference type="RefSeq" id="WP_112624046.1">
    <property type="nucleotide sequence ID" value="NZ_PXXW01000024.1"/>
</dbReference>
<organism evidence="2 3">
    <name type="scientific">Micromonospora saelicesensis</name>
    <dbReference type="NCBI Taxonomy" id="285676"/>
    <lineage>
        <taxon>Bacteria</taxon>
        <taxon>Bacillati</taxon>
        <taxon>Actinomycetota</taxon>
        <taxon>Actinomycetes</taxon>
        <taxon>Micromonosporales</taxon>
        <taxon>Micromonosporaceae</taxon>
        <taxon>Micromonospora</taxon>
    </lineage>
</organism>
<name>A0ABX9CIW6_9ACTN</name>
<gene>
    <name evidence="2" type="ORF">GAR05_03025</name>
</gene>
<feature type="region of interest" description="Disordered" evidence="1">
    <location>
        <begin position="1"/>
        <end position="23"/>
    </location>
</feature>
<keyword evidence="3" id="KW-1185">Reference proteome</keyword>
<proteinExistence type="predicted"/>
<protein>
    <submittedName>
        <fullName evidence="2">Uncharacterized protein</fullName>
    </submittedName>
</protein>
<sequence>MVDHDALTRGDPHRALTATPAGGGTVYHGWTLRIDQYAAFADALAACDVTLHTSRDQYRRAHELPG</sequence>
<evidence type="ECO:0000313" key="2">
    <source>
        <dbReference type="EMBL" id="RAN98288.1"/>
    </source>
</evidence>
<evidence type="ECO:0000313" key="3">
    <source>
        <dbReference type="Proteomes" id="UP000249334"/>
    </source>
</evidence>
<dbReference type="EMBL" id="PXXW01000024">
    <property type="protein sequence ID" value="RAN98288.1"/>
    <property type="molecule type" value="Genomic_DNA"/>
</dbReference>
<reference evidence="2 3" key="1">
    <citation type="submission" date="2018-03" db="EMBL/GenBank/DDBJ databases">
        <title>Genomic framework for the identification of Micromonospora saelicesensis and Micromonospora noduli.</title>
        <authorList>
            <person name="Riesco R."/>
            <person name="Trujillo M.E."/>
        </authorList>
    </citation>
    <scope>NUCLEOTIDE SEQUENCE [LARGE SCALE GENOMIC DNA]</scope>
    <source>
        <strain evidence="2 3">GAR05</strain>
    </source>
</reference>